<evidence type="ECO:0000256" key="2">
    <source>
        <dbReference type="ARBA" id="ARBA00004477"/>
    </source>
</evidence>
<feature type="transmembrane region" description="Helical" evidence="9">
    <location>
        <begin position="302"/>
        <end position="323"/>
    </location>
</feature>
<dbReference type="InterPro" id="IPR011006">
    <property type="entry name" value="CheY-like_superfamily"/>
</dbReference>
<dbReference type="Pfam" id="PF02518">
    <property type="entry name" value="HATPase_c"/>
    <property type="match status" value="1"/>
</dbReference>
<accession>A0A2P6R7I6</accession>
<evidence type="ECO:0000256" key="4">
    <source>
        <dbReference type="ARBA" id="ARBA00022553"/>
    </source>
</evidence>
<dbReference type="InterPro" id="IPR004358">
    <property type="entry name" value="Sig_transdc_His_kin-like_C"/>
</dbReference>
<dbReference type="Proteomes" id="UP000238479">
    <property type="component" value="Chromosome 3"/>
</dbReference>
<dbReference type="SUPFAM" id="SSF52172">
    <property type="entry name" value="CheY-like"/>
    <property type="match status" value="1"/>
</dbReference>
<dbReference type="PANTHER" id="PTHR43719">
    <property type="entry name" value="TWO-COMPONENT HISTIDINE KINASE"/>
    <property type="match status" value="1"/>
</dbReference>
<comment type="caution">
    <text evidence="12">The sequence shown here is derived from an EMBL/GenBank/DDBJ whole genome shotgun (WGS) entry which is preliminary data.</text>
</comment>
<dbReference type="PROSITE" id="PS50109">
    <property type="entry name" value="HIS_KIN"/>
    <property type="match status" value="1"/>
</dbReference>
<dbReference type="InterPro" id="IPR003661">
    <property type="entry name" value="HisK_dim/P_dom"/>
</dbReference>
<dbReference type="AlphaFoldDB" id="A0A2P6R7I6"/>
<dbReference type="InterPro" id="IPR036097">
    <property type="entry name" value="HisK_dim/P_sf"/>
</dbReference>
<evidence type="ECO:0000259" key="11">
    <source>
        <dbReference type="PROSITE" id="PS50110"/>
    </source>
</evidence>
<feature type="domain" description="Response regulatory" evidence="11">
    <location>
        <begin position="886"/>
        <end position="1017"/>
    </location>
</feature>
<dbReference type="SUPFAM" id="SSF55874">
    <property type="entry name" value="ATPase domain of HSP90 chaperone/DNA topoisomerase II/histidine kinase"/>
    <property type="match status" value="1"/>
</dbReference>
<dbReference type="EMBL" id="PDCK01000041">
    <property type="protein sequence ID" value="PRQ42372.1"/>
    <property type="molecule type" value="Genomic_DNA"/>
</dbReference>
<evidence type="ECO:0000313" key="12">
    <source>
        <dbReference type="EMBL" id="PRQ42372.1"/>
    </source>
</evidence>
<dbReference type="InterPro" id="IPR036890">
    <property type="entry name" value="HATPase_C_sf"/>
</dbReference>
<dbReference type="Gene3D" id="3.30.565.10">
    <property type="entry name" value="Histidine kinase-like ATPase, C-terminal domain"/>
    <property type="match status" value="1"/>
</dbReference>
<keyword evidence="9" id="KW-0472">Membrane</keyword>
<dbReference type="InterPro" id="IPR001789">
    <property type="entry name" value="Sig_transdc_resp-reg_receiver"/>
</dbReference>
<dbReference type="CDD" id="cd00082">
    <property type="entry name" value="HisKA"/>
    <property type="match status" value="1"/>
</dbReference>
<protein>
    <recommendedName>
        <fullName evidence="3">histidine kinase</fullName>
        <ecNumber evidence="3">2.7.13.3</ecNumber>
    </recommendedName>
</protein>
<dbReference type="OMA" id="IYKPFHG"/>
<reference evidence="12 13" key="1">
    <citation type="journal article" date="2018" name="Nat. Genet.">
        <title>The Rosa genome provides new insights in the design of modern roses.</title>
        <authorList>
            <person name="Bendahmane M."/>
        </authorList>
    </citation>
    <scope>NUCLEOTIDE SEQUENCE [LARGE SCALE GENOMIC DNA]</scope>
    <source>
        <strain evidence="13">cv. Old Blush</strain>
    </source>
</reference>
<dbReference type="Pfam" id="PF00512">
    <property type="entry name" value="HisKA"/>
    <property type="match status" value="1"/>
</dbReference>
<dbReference type="EC" id="2.7.13.3" evidence="3"/>
<dbReference type="InterPro" id="IPR003594">
    <property type="entry name" value="HATPase_dom"/>
</dbReference>
<name>A0A2P6R7I6_ROSCH</name>
<dbReference type="PRINTS" id="PR00344">
    <property type="entry name" value="BCTRLSENSOR"/>
</dbReference>
<comment type="subcellular location">
    <subcellularLocation>
        <location evidence="2">Endoplasmic reticulum membrane</location>
        <topology evidence="2">Multi-pass membrane protein</topology>
    </subcellularLocation>
</comment>
<dbReference type="SMART" id="SM00387">
    <property type="entry name" value="HATPase_c"/>
    <property type="match status" value="1"/>
</dbReference>
<feature type="region of interest" description="Disordered" evidence="8">
    <location>
        <begin position="720"/>
        <end position="744"/>
    </location>
</feature>
<dbReference type="STRING" id="74649.A0A2P6R7I6"/>
<dbReference type="SMART" id="SM00448">
    <property type="entry name" value="REC"/>
    <property type="match status" value="1"/>
</dbReference>
<evidence type="ECO:0000256" key="1">
    <source>
        <dbReference type="ARBA" id="ARBA00000085"/>
    </source>
</evidence>
<dbReference type="Gene3D" id="3.40.50.2300">
    <property type="match status" value="1"/>
</dbReference>
<dbReference type="PROSITE" id="PS50110">
    <property type="entry name" value="RESPONSE_REGULATORY"/>
    <property type="match status" value="1"/>
</dbReference>
<keyword evidence="12" id="KW-0808">Transferase</keyword>
<evidence type="ECO:0000256" key="7">
    <source>
        <dbReference type="PROSITE-ProRule" id="PRU00169"/>
    </source>
</evidence>
<evidence type="ECO:0000256" key="6">
    <source>
        <dbReference type="ARBA" id="ARBA00023170"/>
    </source>
</evidence>
<keyword evidence="12" id="KW-0418">Kinase</keyword>
<keyword evidence="9" id="KW-1133">Transmembrane helix</keyword>
<keyword evidence="13" id="KW-1185">Reference proteome</keyword>
<dbReference type="CDD" id="cd17546">
    <property type="entry name" value="REC_hyHK_CKI1_RcsC-like"/>
    <property type="match status" value="1"/>
</dbReference>
<dbReference type="GO" id="GO:0005789">
    <property type="term" value="C:endoplasmic reticulum membrane"/>
    <property type="evidence" value="ECO:0007669"/>
    <property type="project" value="UniProtKB-SubCell"/>
</dbReference>
<evidence type="ECO:0000256" key="9">
    <source>
        <dbReference type="SAM" id="Phobius"/>
    </source>
</evidence>
<organism evidence="12 13">
    <name type="scientific">Rosa chinensis</name>
    <name type="common">China rose</name>
    <dbReference type="NCBI Taxonomy" id="74649"/>
    <lineage>
        <taxon>Eukaryota</taxon>
        <taxon>Viridiplantae</taxon>
        <taxon>Streptophyta</taxon>
        <taxon>Embryophyta</taxon>
        <taxon>Tracheophyta</taxon>
        <taxon>Spermatophyta</taxon>
        <taxon>Magnoliopsida</taxon>
        <taxon>eudicotyledons</taxon>
        <taxon>Gunneridae</taxon>
        <taxon>Pentapetalae</taxon>
        <taxon>rosids</taxon>
        <taxon>fabids</taxon>
        <taxon>Rosales</taxon>
        <taxon>Rosaceae</taxon>
        <taxon>Rosoideae</taxon>
        <taxon>Rosoideae incertae sedis</taxon>
        <taxon>Rosa</taxon>
    </lineage>
</organism>
<dbReference type="SUPFAM" id="SSF47384">
    <property type="entry name" value="Homodimeric domain of signal transducing histidine kinase"/>
    <property type="match status" value="1"/>
</dbReference>
<evidence type="ECO:0000256" key="8">
    <source>
        <dbReference type="SAM" id="MobiDB-lite"/>
    </source>
</evidence>
<keyword evidence="9" id="KW-0812">Transmembrane</keyword>
<gene>
    <name evidence="12" type="ORF">RchiOBHm_Chr3g0456951</name>
</gene>
<evidence type="ECO:0000256" key="5">
    <source>
        <dbReference type="ARBA" id="ARBA00022824"/>
    </source>
</evidence>
<keyword evidence="4 7" id="KW-0597">Phosphoprotein</keyword>
<dbReference type="InterPro" id="IPR050956">
    <property type="entry name" value="2C_system_His_kinase"/>
</dbReference>
<feature type="compositionally biased region" description="Basic and acidic residues" evidence="8">
    <location>
        <begin position="731"/>
        <end position="744"/>
    </location>
</feature>
<dbReference type="GO" id="GO:0000155">
    <property type="term" value="F:phosphorelay sensor kinase activity"/>
    <property type="evidence" value="ECO:0007669"/>
    <property type="project" value="InterPro"/>
</dbReference>
<dbReference type="Gramene" id="PRQ42372">
    <property type="protein sequence ID" value="PRQ42372"/>
    <property type="gene ID" value="RchiOBHm_Chr3g0456951"/>
</dbReference>
<dbReference type="Pfam" id="PF00072">
    <property type="entry name" value="Response_reg"/>
    <property type="match status" value="1"/>
</dbReference>
<proteinExistence type="predicted"/>
<feature type="domain" description="Histidine kinase" evidence="10">
    <location>
        <begin position="359"/>
        <end position="624"/>
    </location>
</feature>
<dbReference type="PANTHER" id="PTHR43719:SF50">
    <property type="entry name" value="HISTIDINE KINASE CKI1-LIKE ISOFORM X1"/>
    <property type="match status" value="1"/>
</dbReference>
<dbReference type="InterPro" id="IPR005467">
    <property type="entry name" value="His_kinase_dom"/>
</dbReference>
<dbReference type="Gene3D" id="1.10.287.130">
    <property type="match status" value="1"/>
</dbReference>
<evidence type="ECO:0000313" key="13">
    <source>
        <dbReference type="Proteomes" id="UP000238479"/>
    </source>
</evidence>
<keyword evidence="5" id="KW-0256">Endoplasmic reticulum</keyword>
<dbReference type="SMART" id="SM00388">
    <property type="entry name" value="HisKA"/>
    <property type="match status" value="1"/>
</dbReference>
<sequence>MFFSHEALSKSNFSIHSTAKLLSPLNPSTIKLARSLSSSLNGTELDFSTIQTTVAPTLFLALSTIAHISQVTFVGMDDLLFSLHNSEYREWGRFGLGSQTTVVFSNTTSSGNWYTQPVNRDTGMLYGVAVNIDSNSMFTPNASWFQQALNNTSGYSWLGTGCDGAQNSLFFSSVAVDGRGVVSLGMQAQVVVDHFNAVDFHDGYFHLATSDGQVIVQSKLPKTQFQISNNMVTVQAVNLHGVVIGVVDRFLCNQSSSHLLKINGIKYTVYCDTLKIVGIPSVYVLTYPTFNGLLHKVYIYRALLGLLLFIILISLCFFIFWIIRAANREMILCARIIKQEGATRQAERKSMNKTKAFSRANHDVRASLAAITGLIELCHQDAKPESELAINLGQMDTCTKDLIGILNTVLDISKIEAGKVQLEVEEFNLAQLLEDVVDMFYPIAIKKDVDTLLDPCDNSLAKTCHVRGDRGKLKQILCNLISNAVKFTSEGHITVRAMVAKTSYENSIIASNRSRMLKWPWWFYKREEDFNDLNVLHRAEKDPNTTKFVIEVDDTGEGIPKDKREFVFENFVQVTDNATGKEGSGLGLGIVESLVRLMGGEIKIIDKEAGERGSCFRFDVSLQTYKPEIGEMEEEYWPLRPFGIHLLPPSPKLEGSRVVLFIRGNERRKVLVKYIRNLNIKVTTVKHAKQLVPTLGKIKHKLDLSYFSYSETPSEFLEHINTSPSNNSDSRPSDESQSIKEIEEDKKTNSRSLLAGIVLIVVDTNAGAFSELYDCVANFRKGIQSSKCKVVWLDNSITRNTMQLDEHKLAPPNDYIMYKPFHGSRLYKVLGLIPELKGCNLPRLETRKVDTQEAQHDKSVEQVEVVIDKGDVEKSDSSLKLLYGKKVLVVDDNEVLRRITSSNLCKLGAVVEVCQNGKEAFDQVCKALSDHSEEDKTRSIPYDYIFMDCEMPIIDGYEATRLIRKEEKKYDIHLPIIALTAHAMTEKVSKTLEAGMDFHLTKPLQVDSLMKIIQLIDNK</sequence>
<comment type="catalytic activity">
    <reaction evidence="1">
        <text>ATP + protein L-histidine = ADP + protein N-phospho-L-histidine.</text>
        <dbReference type="EC" id="2.7.13.3"/>
    </reaction>
</comment>
<keyword evidence="6" id="KW-0675">Receptor</keyword>
<evidence type="ECO:0000259" key="10">
    <source>
        <dbReference type="PROSITE" id="PS50109"/>
    </source>
</evidence>
<evidence type="ECO:0000256" key="3">
    <source>
        <dbReference type="ARBA" id="ARBA00012438"/>
    </source>
</evidence>
<feature type="modified residue" description="4-aspartylphosphate" evidence="7">
    <location>
        <position position="948"/>
    </location>
</feature>